<proteinExistence type="predicted"/>
<sequence>MVGIDPTMSCHGLKIDPKFPSHQQKRRSLNLEKYEALKEEVEKLLQSNFIQEAHYLNFLLPRIDQLVDDTSGHELLSFIDAYSAIKEQALANFLVEFANTPEVKAPMAPFKPPICRLFVDGSLGDTDSRAGRVLTSLKGHQIYCAIWFGFRASNNVTKYEALIA</sequence>
<gene>
    <name evidence="1" type="ORF">Adt_18520</name>
</gene>
<evidence type="ECO:0000313" key="1">
    <source>
        <dbReference type="EMBL" id="KAL2512920.1"/>
    </source>
</evidence>
<dbReference type="InterPro" id="IPR043502">
    <property type="entry name" value="DNA/RNA_pol_sf"/>
</dbReference>
<name>A0ABD1TJL0_9LAMI</name>
<comment type="caution">
    <text evidence="1">The sequence shown here is derived from an EMBL/GenBank/DDBJ whole genome shotgun (WGS) entry which is preliminary data.</text>
</comment>
<evidence type="ECO:0000313" key="2">
    <source>
        <dbReference type="Proteomes" id="UP001604336"/>
    </source>
</evidence>
<protein>
    <submittedName>
        <fullName evidence="1">RNase H domain-containing protein</fullName>
    </submittedName>
</protein>
<organism evidence="1 2">
    <name type="scientific">Abeliophyllum distichum</name>
    <dbReference type="NCBI Taxonomy" id="126358"/>
    <lineage>
        <taxon>Eukaryota</taxon>
        <taxon>Viridiplantae</taxon>
        <taxon>Streptophyta</taxon>
        <taxon>Embryophyta</taxon>
        <taxon>Tracheophyta</taxon>
        <taxon>Spermatophyta</taxon>
        <taxon>Magnoliopsida</taxon>
        <taxon>eudicotyledons</taxon>
        <taxon>Gunneridae</taxon>
        <taxon>Pentapetalae</taxon>
        <taxon>asterids</taxon>
        <taxon>lamiids</taxon>
        <taxon>Lamiales</taxon>
        <taxon>Oleaceae</taxon>
        <taxon>Forsythieae</taxon>
        <taxon>Abeliophyllum</taxon>
    </lineage>
</organism>
<accession>A0ABD1TJL0</accession>
<dbReference type="Proteomes" id="UP001604336">
    <property type="component" value="Unassembled WGS sequence"/>
</dbReference>
<dbReference type="EMBL" id="JBFOLK010000005">
    <property type="protein sequence ID" value="KAL2512920.1"/>
    <property type="molecule type" value="Genomic_DNA"/>
</dbReference>
<keyword evidence="2" id="KW-1185">Reference proteome</keyword>
<dbReference type="AlphaFoldDB" id="A0ABD1TJL0"/>
<dbReference type="SUPFAM" id="SSF56672">
    <property type="entry name" value="DNA/RNA polymerases"/>
    <property type="match status" value="1"/>
</dbReference>
<reference evidence="2" key="1">
    <citation type="submission" date="2024-07" db="EMBL/GenBank/DDBJ databases">
        <title>Two chromosome-level genome assemblies of Korean endemic species Abeliophyllum distichum and Forsythia ovata (Oleaceae).</title>
        <authorList>
            <person name="Jang H."/>
        </authorList>
    </citation>
    <scope>NUCLEOTIDE SEQUENCE [LARGE SCALE GENOMIC DNA]</scope>
</reference>